<dbReference type="EMBL" id="PPTP01000003">
    <property type="protein sequence ID" value="RDB56120.1"/>
    <property type="molecule type" value="Genomic_DNA"/>
</dbReference>
<proteinExistence type="predicted"/>
<dbReference type="Pfam" id="PF13566">
    <property type="entry name" value="DUF4130"/>
    <property type="match status" value="1"/>
</dbReference>
<feature type="domain" description="DUF4130" evidence="1">
    <location>
        <begin position="98"/>
        <end position="258"/>
    </location>
</feature>
<organism evidence="2 3">
    <name type="scientific">Senegalimassilia anaerobia</name>
    <dbReference type="NCBI Taxonomy" id="1473216"/>
    <lineage>
        <taxon>Bacteria</taxon>
        <taxon>Bacillati</taxon>
        <taxon>Actinomycetota</taxon>
        <taxon>Coriobacteriia</taxon>
        <taxon>Coriobacteriales</taxon>
        <taxon>Coriobacteriaceae</taxon>
        <taxon>Senegalimassilia</taxon>
    </lineage>
</organism>
<sequence length="283" mass="31555">MSADAMLEPLGNVAYVHDGTTEGLLSAIFQAYALHEQPEDFSSKAGLQPRLGQSVRYIETDAALASRVKAGIVRKAGRDAWDAVLHASLSDDPSAGVVVYRFVRHVMARPAAANAGLIRNMAHPIAGPVARLNRSVMNERHLMLQFLRFEHFENGIWFAKCNPKANVVPLLMGWFAGRFNTERFVIYDEVHQVAGIYDGANWYIAQTDEVHLPQHSDEEAAMQAAWKGFYDAMAISARYHPELRRQFIPKRLWRNIVELHDEVADGNAKSALPAVAIPSGRRL</sequence>
<dbReference type="RefSeq" id="WP_114620432.1">
    <property type="nucleotide sequence ID" value="NZ_PPTP01000003.1"/>
</dbReference>
<gene>
    <name evidence="2" type="ORF">C1880_04310</name>
</gene>
<dbReference type="Proteomes" id="UP000253792">
    <property type="component" value="Unassembled WGS sequence"/>
</dbReference>
<accession>A0A369L9V9</accession>
<dbReference type="OrthoDB" id="5290748at2"/>
<dbReference type="AlphaFoldDB" id="A0A369L9V9"/>
<evidence type="ECO:0000313" key="3">
    <source>
        <dbReference type="Proteomes" id="UP000253792"/>
    </source>
</evidence>
<dbReference type="NCBIfam" id="TIGR03915">
    <property type="entry name" value="SAM_7_link_chp"/>
    <property type="match status" value="1"/>
</dbReference>
<dbReference type="InterPro" id="IPR025404">
    <property type="entry name" value="DUF4130"/>
</dbReference>
<keyword evidence="3" id="KW-1185">Reference proteome</keyword>
<evidence type="ECO:0000259" key="1">
    <source>
        <dbReference type="Pfam" id="PF13566"/>
    </source>
</evidence>
<comment type="caution">
    <text evidence="2">The sequence shown here is derived from an EMBL/GenBank/DDBJ whole genome shotgun (WGS) entry which is preliminary data.</text>
</comment>
<dbReference type="STRING" id="1034345.GCA_000236865_00415"/>
<name>A0A369L9V9_9ACTN</name>
<evidence type="ECO:0000313" key="2">
    <source>
        <dbReference type="EMBL" id="RDB56120.1"/>
    </source>
</evidence>
<reference evidence="2 3" key="1">
    <citation type="journal article" date="2018" name="Elife">
        <title>Discovery and characterization of a prevalent human gut bacterial enzyme sufficient for the inactivation of a family of plant toxins.</title>
        <authorList>
            <person name="Koppel N."/>
            <person name="Bisanz J.E."/>
            <person name="Pandelia M.E."/>
            <person name="Turnbaugh P.J."/>
            <person name="Balskus E.P."/>
        </authorList>
    </citation>
    <scope>NUCLEOTIDE SEQUENCE [LARGE SCALE GENOMIC DNA]</scope>
    <source>
        <strain evidence="3">anaerobia AP69FAA</strain>
    </source>
</reference>
<protein>
    <submittedName>
        <fullName evidence="2">DNA metabolism protein</fullName>
    </submittedName>
</protein>
<dbReference type="InterPro" id="IPR023875">
    <property type="entry name" value="DNA_repair_put"/>
</dbReference>